<evidence type="ECO:0000256" key="1">
    <source>
        <dbReference type="SAM" id="MobiDB-lite"/>
    </source>
</evidence>
<feature type="compositionally biased region" description="Low complexity" evidence="1">
    <location>
        <begin position="622"/>
        <end position="650"/>
    </location>
</feature>
<feature type="compositionally biased region" description="Polar residues" evidence="1">
    <location>
        <begin position="379"/>
        <end position="402"/>
    </location>
</feature>
<reference evidence="2 3" key="1">
    <citation type="submission" date="2016-10" db="EMBL/GenBank/DDBJ databases">
        <title>Proteomics and genomics reveal pathogen-plant mechanisms compatible with a hemibiotrophic lifestyle of Diplodia corticola.</title>
        <authorList>
            <person name="Fernandes I."/>
            <person name="De Jonge R."/>
            <person name="Van De Peer Y."/>
            <person name="Devreese B."/>
            <person name="Alves A."/>
            <person name="Esteves A.C."/>
        </authorList>
    </citation>
    <scope>NUCLEOTIDE SEQUENCE [LARGE SCALE GENOMIC DNA]</scope>
    <source>
        <strain evidence="2 3">CBS 112549</strain>
    </source>
</reference>
<feature type="compositionally biased region" description="Low complexity" evidence="1">
    <location>
        <begin position="457"/>
        <end position="476"/>
    </location>
</feature>
<feature type="compositionally biased region" description="Polar residues" evidence="1">
    <location>
        <begin position="217"/>
        <end position="229"/>
    </location>
</feature>
<dbReference type="RefSeq" id="XP_020127566.1">
    <property type="nucleotide sequence ID" value="XM_020276646.1"/>
</dbReference>
<evidence type="ECO:0000313" key="2">
    <source>
        <dbReference type="EMBL" id="OJD31306.1"/>
    </source>
</evidence>
<dbReference type="GeneID" id="31016907"/>
<name>A0A1J9QTJ1_9PEZI</name>
<gene>
    <name evidence="2" type="ORF">BKCO1_5000052</name>
</gene>
<feature type="compositionally biased region" description="Polar residues" evidence="1">
    <location>
        <begin position="512"/>
        <end position="530"/>
    </location>
</feature>
<feature type="region of interest" description="Disordered" evidence="1">
    <location>
        <begin position="311"/>
        <end position="769"/>
    </location>
</feature>
<feature type="compositionally biased region" description="Basic and acidic residues" evidence="1">
    <location>
        <begin position="361"/>
        <end position="371"/>
    </location>
</feature>
<dbReference type="Proteomes" id="UP000183809">
    <property type="component" value="Unassembled WGS sequence"/>
</dbReference>
<keyword evidence="3" id="KW-1185">Reference proteome</keyword>
<comment type="caution">
    <text evidence="2">The sequence shown here is derived from an EMBL/GenBank/DDBJ whole genome shotgun (WGS) entry which is preliminary data.</text>
</comment>
<feature type="region of interest" description="Disordered" evidence="1">
    <location>
        <begin position="24"/>
        <end position="44"/>
    </location>
</feature>
<feature type="compositionally biased region" description="Polar residues" evidence="1">
    <location>
        <begin position="24"/>
        <end position="35"/>
    </location>
</feature>
<organism evidence="2 3">
    <name type="scientific">Diplodia corticola</name>
    <dbReference type="NCBI Taxonomy" id="236234"/>
    <lineage>
        <taxon>Eukaryota</taxon>
        <taxon>Fungi</taxon>
        <taxon>Dikarya</taxon>
        <taxon>Ascomycota</taxon>
        <taxon>Pezizomycotina</taxon>
        <taxon>Dothideomycetes</taxon>
        <taxon>Dothideomycetes incertae sedis</taxon>
        <taxon>Botryosphaeriales</taxon>
        <taxon>Botryosphaeriaceae</taxon>
        <taxon>Diplodia</taxon>
    </lineage>
</organism>
<feature type="compositionally biased region" description="Low complexity" evidence="1">
    <location>
        <begin position="709"/>
        <end position="741"/>
    </location>
</feature>
<feature type="compositionally biased region" description="Basic and acidic residues" evidence="1">
    <location>
        <begin position="255"/>
        <end position="293"/>
    </location>
</feature>
<evidence type="ECO:0000313" key="3">
    <source>
        <dbReference type="Proteomes" id="UP000183809"/>
    </source>
</evidence>
<feature type="region of interest" description="Disordered" evidence="1">
    <location>
        <begin position="137"/>
        <end position="170"/>
    </location>
</feature>
<protein>
    <submittedName>
        <fullName evidence="2">Uncharacterized protein</fullName>
    </submittedName>
</protein>
<dbReference type="EMBL" id="MNUE01000050">
    <property type="protein sequence ID" value="OJD31306.1"/>
    <property type="molecule type" value="Genomic_DNA"/>
</dbReference>
<feature type="compositionally biased region" description="Basic and acidic residues" evidence="1">
    <location>
        <begin position="416"/>
        <end position="429"/>
    </location>
</feature>
<feature type="region of interest" description="Disordered" evidence="1">
    <location>
        <begin position="202"/>
        <end position="296"/>
    </location>
</feature>
<dbReference type="AlphaFoldDB" id="A0A1J9QTJ1"/>
<feature type="compositionally biased region" description="Low complexity" evidence="1">
    <location>
        <begin position="663"/>
        <end position="675"/>
    </location>
</feature>
<dbReference type="STRING" id="236234.A0A1J9QTJ1"/>
<feature type="compositionally biased region" description="Basic residues" evidence="1">
    <location>
        <begin position="756"/>
        <end position="769"/>
    </location>
</feature>
<accession>A0A1J9QTJ1</accession>
<sequence length="769" mass="82573">MNINPPSTNLSSTESSITKFIMSSSGSLQGRSPNLTYHGPDMSRGEAGNWLRRSSMEAACLETHGRFYKSPRVIFSRYMPDAPKKAPQSGLPTDWSRNVAHRNRKCFRALEWHKNKATFMERIPKHRHTEPFKLTPLRKRWDRSEEPVGGPENNDLTSATPEKLLNVPDNKPSYKRAAEEMAGADDNADGQQAKRLRVDGPEAQANTKPANQAEGDSVNQTEGVEQNQTTKRREFNPAKLKKHSRLAAIKRQGRHDRSEARNASHSDMTSNKRQEKIERFRSDRRYRTREPISEARMVYFAARMEEILGPESAAPESVQVSAMPEESDAEVTAGSSSTEEPPTQLRGSKRDASEALATDGGEGREADEQPAKRRRFATPKSQASKPTGSQLPVTQTSTQTEDTPAATFSEPIDESDASRSARKSAEKLEKKRRRAALRAQAGKSAGSHVPVTSQFSTQAADAPAAATAARTTESGAFALDSPPAEKSHRAAPKSQGTKATEPVTGAKDAAGSKNTETQSVSKRVTRSQSKAAAGAVSVEAIGPARGEPAAVEEIAKRTRRRAAPKSRAAGAARKTADSLPATTGAKIQAGSSSTAAPASNRDEPPAVRDLATQPRRGAMPKARAAATSSLSATTNAKPTNPASPPSTATPQDRRRVTRSQSKAAAAAAAAAATTTDRPRDDQTVNEPANRRTQRAVSTKPHRAIDFRAADAPAATTESARAATAGRSARATTTRAATATRTAARRNDTGTTETTQHKGKGKGKGKMKKR</sequence>
<proteinExistence type="predicted"/>